<evidence type="ECO:0000259" key="3">
    <source>
        <dbReference type="PROSITE" id="PS51756"/>
    </source>
</evidence>
<feature type="domain" description="LXG" evidence="3">
    <location>
        <begin position="1"/>
        <end position="225"/>
    </location>
</feature>
<dbReference type="Proteomes" id="UP000003530">
    <property type="component" value="Unassembled WGS sequence"/>
</dbReference>
<dbReference type="InterPro" id="IPR006829">
    <property type="entry name" value="LXG_dom"/>
</dbReference>
<feature type="compositionally biased region" description="Polar residues" evidence="2">
    <location>
        <begin position="8"/>
        <end position="20"/>
    </location>
</feature>
<dbReference type="EMBL" id="AEXY01000019">
    <property type="protein sequence ID" value="EGD36187.1"/>
    <property type="molecule type" value="Genomic_DNA"/>
</dbReference>
<dbReference type="AlphaFoldDB" id="F0IN32"/>
<accession>F0IN32</accession>
<comment type="caution">
    <text evidence="4">The sequence shown here is derived from an EMBL/GenBank/DDBJ whole genome shotgun (WGS) entry which is preliminary data.</text>
</comment>
<sequence>MGIKMDLSASNTQASSVSEASQGRVTAYESALTSIDSFSSERELKGQAYDSAQTYAKGMFMPLFQAAMLFEEGLTESVNNLPSRYTNEVSSESLDQDTLQSQIDAYDQAIVAQQSALDEADKRIGVSVTTKESIQSSIDMIQSKRDNLQQKLDKLITFDANSPSIFDSVDSLKSALSQALTLMTENFASFNGTFILPSMEKMEWTQEVNKQWLMKKRGMNEKQAELALEFYNSLPQEVRKYVTVDDIEATDDGFVMLNKPFSEILKAMGKTEVDLGGDIGVKPVDEVYDDHFIYGVRNGEQFVFSILKMRESGDSVGSSGVSIPFISTRLDSLFTFSDKDSRITTEDYFFNEFQRIVDDSGQEADSTLVNYFKKTESKAPYLIADVYTNKLIADNSGQNTFSSEQMKKLVAKINQIDEVIEEIQHNPTIIYPYSPSPLSSLYIEKSKLSRIPDYLNSLNNQAGYQIYNPDTGEVTIKDPQNPTHYERQALLAINTANVNYNSFAAEVEYHADAIEDWVKNNWISNFVFNTKERAIRADMALGEESESGIEDKYYNLEDSSVQSQKEAHGEL</sequence>
<evidence type="ECO:0000313" key="4">
    <source>
        <dbReference type="EMBL" id="EGD36187.1"/>
    </source>
</evidence>
<protein>
    <recommendedName>
        <fullName evidence="3">LXG domain-containing protein</fullName>
    </recommendedName>
</protein>
<feature type="region of interest" description="Disordered" evidence="2">
    <location>
        <begin position="546"/>
        <end position="571"/>
    </location>
</feature>
<reference evidence="4 5" key="1">
    <citation type="submission" date="2011-02" db="EMBL/GenBank/DDBJ databases">
        <authorList>
            <person name="Muzny D."/>
            <person name="Qin X."/>
            <person name="Deng J."/>
            <person name="Jiang H."/>
            <person name="Liu Y."/>
            <person name="Qu J."/>
            <person name="Song X.-Z."/>
            <person name="Zhang L."/>
            <person name="Thornton R."/>
            <person name="Coyle M."/>
            <person name="Francisco L."/>
            <person name="Jackson L."/>
            <person name="Javaid M."/>
            <person name="Korchina V."/>
            <person name="Kovar C."/>
            <person name="Mata R."/>
            <person name="Mathew T."/>
            <person name="Ngo R."/>
            <person name="Nguyen L."/>
            <person name="Nguyen N."/>
            <person name="Okwuonu G."/>
            <person name="Ongeri F."/>
            <person name="Pham C."/>
            <person name="Simmons D."/>
            <person name="Wilczek-Boney K."/>
            <person name="Hale W."/>
            <person name="Jakkamsetti A."/>
            <person name="Pham P."/>
            <person name="Ruth R."/>
            <person name="San Lucas F."/>
            <person name="Warren J."/>
            <person name="Zhang J."/>
            <person name="Zhao Z."/>
            <person name="Zhou C."/>
            <person name="Zhu D."/>
            <person name="Lee S."/>
            <person name="Bess C."/>
            <person name="Blankenburg K."/>
            <person name="Forbes L."/>
            <person name="Fu Q."/>
            <person name="Gubbala S."/>
            <person name="Hirani K."/>
            <person name="Jayaseelan J.C."/>
            <person name="Lara F."/>
            <person name="Munidasa M."/>
            <person name="Palculict T."/>
            <person name="Patil S."/>
            <person name="Pu L.-L."/>
            <person name="Saada N."/>
            <person name="Tang L."/>
            <person name="Weissenberger G."/>
            <person name="Zhu Y."/>
            <person name="Hemphill L."/>
            <person name="Shang Y."/>
            <person name="Youmans B."/>
            <person name="Ayvaz T."/>
            <person name="Ross M."/>
            <person name="Santibanez J."/>
            <person name="Aqrawi P."/>
            <person name="Gross S."/>
            <person name="Joshi V."/>
            <person name="Fowler G."/>
            <person name="Nazareth L."/>
            <person name="Reid J."/>
            <person name="Worley K."/>
            <person name="Petrosino J."/>
            <person name="Highlander S."/>
            <person name="Gibbs R."/>
        </authorList>
    </citation>
    <scope>NUCLEOTIDE SEQUENCE [LARGE SCALE GENOMIC DNA]</scope>
    <source>
        <strain evidence="4 5">SK150</strain>
    </source>
</reference>
<comment type="similarity">
    <text evidence="1">In the N-terminal section; belongs to the LXG family.</text>
</comment>
<evidence type="ECO:0000256" key="2">
    <source>
        <dbReference type="SAM" id="MobiDB-lite"/>
    </source>
</evidence>
<evidence type="ECO:0000256" key="1">
    <source>
        <dbReference type="ARBA" id="ARBA00034117"/>
    </source>
</evidence>
<gene>
    <name evidence="4" type="ORF">HMPREF9383_1535</name>
</gene>
<dbReference type="HOGENOM" id="CLU_477271_0_0_9"/>
<dbReference type="RefSeq" id="WP_002909989.1">
    <property type="nucleotide sequence ID" value="NZ_GL872442.1"/>
</dbReference>
<dbReference type="PROSITE" id="PS51756">
    <property type="entry name" value="LXG"/>
    <property type="match status" value="1"/>
</dbReference>
<proteinExistence type="inferred from homology"/>
<evidence type="ECO:0000313" key="5">
    <source>
        <dbReference type="Proteomes" id="UP000003530"/>
    </source>
</evidence>
<feature type="region of interest" description="Disordered" evidence="2">
    <location>
        <begin position="1"/>
        <end position="20"/>
    </location>
</feature>
<dbReference type="PATRIC" id="fig|888811.3.peg.1507"/>
<name>F0IN32_STRSA</name>
<organism evidence="4 5">
    <name type="scientific">Streptococcus sanguinis SK150</name>
    <dbReference type="NCBI Taxonomy" id="888811"/>
    <lineage>
        <taxon>Bacteria</taxon>
        <taxon>Bacillati</taxon>
        <taxon>Bacillota</taxon>
        <taxon>Bacilli</taxon>
        <taxon>Lactobacillales</taxon>
        <taxon>Streptococcaceae</taxon>
        <taxon>Streptococcus</taxon>
    </lineage>
</organism>